<accession>A0A5C4J3R3</accession>
<dbReference type="RefSeq" id="WP_138648688.1">
    <property type="nucleotide sequence ID" value="NZ_VCKW01000206.1"/>
</dbReference>
<gene>
    <name evidence="1" type="ORF">ETD83_30605</name>
</gene>
<dbReference type="InterPro" id="IPR029787">
    <property type="entry name" value="Nucleotide_cyclase"/>
</dbReference>
<evidence type="ECO:0000313" key="2">
    <source>
        <dbReference type="Proteomes" id="UP000309174"/>
    </source>
</evidence>
<dbReference type="AlphaFoldDB" id="A0A5C4J3R3"/>
<name>A0A5C4J3R3_9ACTN</name>
<sequence length="150" mass="16894">MVEQTAADLGIRWRPEVHRDRGDGLMIVVEKGRIEVLTTDFPRRLGDAVRRHNLATAPDVRIQLRLALDAGYLHKDDTGYTGGVLNRAARLLDAPEFKARMRDQGAEFAVIASEPLCDAIQGFHLLDDRRIEKVTVDVKETHATAWTWVP</sequence>
<dbReference type="Gene3D" id="3.30.70.1230">
    <property type="entry name" value="Nucleotide cyclase"/>
    <property type="match status" value="1"/>
</dbReference>
<evidence type="ECO:0000313" key="1">
    <source>
        <dbReference type="EMBL" id="TMQ91506.1"/>
    </source>
</evidence>
<proteinExistence type="predicted"/>
<dbReference type="EMBL" id="VCKW01000206">
    <property type="protein sequence ID" value="TMQ91506.1"/>
    <property type="molecule type" value="Genomic_DNA"/>
</dbReference>
<comment type="caution">
    <text evidence="1">The sequence shown here is derived from an EMBL/GenBank/DDBJ whole genome shotgun (WGS) entry which is preliminary data.</text>
</comment>
<protein>
    <submittedName>
        <fullName evidence="1">Uncharacterized protein</fullName>
    </submittedName>
</protein>
<dbReference type="Proteomes" id="UP000309174">
    <property type="component" value="Unassembled WGS sequence"/>
</dbReference>
<dbReference type="SUPFAM" id="SSF55073">
    <property type="entry name" value="Nucleotide cyclase"/>
    <property type="match status" value="1"/>
</dbReference>
<dbReference type="OrthoDB" id="3482507at2"/>
<reference evidence="1 2" key="1">
    <citation type="submission" date="2019-05" db="EMBL/GenBank/DDBJ databases">
        <title>Draft genome sequence of Actinomadura sp. 14C53.</title>
        <authorList>
            <person name="Saricaoglu S."/>
            <person name="Isik K."/>
        </authorList>
    </citation>
    <scope>NUCLEOTIDE SEQUENCE [LARGE SCALE GENOMIC DNA]</scope>
    <source>
        <strain evidence="1 2">14C53</strain>
    </source>
</reference>
<organism evidence="1 2">
    <name type="scientific">Actinomadura soli</name>
    <dbReference type="NCBI Taxonomy" id="2508997"/>
    <lineage>
        <taxon>Bacteria</taxon>
        <taxon>Bacillati</taxon>
        <taxon>Actinomycetota</taxon>
        <taxon>Actinomycetes</taxon>
        <taxon>Streptosporangiales</taxon>
        <taxon>Thermomonosporaceae</taxon>
        <taxon>Actinomadura</taxon>
    </lineage>
</organism>
<keyword evidence="2" id="KW-1185">Reference proteome</keyword>